<evidence type="ECO:0000313" key="12">
    <source>
        <dbReference type="Proteomes" id="UP000076727"/>
    </source>
</evidence>
<feature type="region of interest" description="Disordered" evidence="8">
    <location>
        <begin position="1"/>
        <end position="20"/>
    </location>
</feature>
<feature type="transmembrane region" description="Helical" evidence="9">
    <location>
        <begin position="55"/>
        <end position="77"/>
    </location>
</feature>
<dbReference type="SUPFAM" id="SSF47571">
    <property type="entry name" value="Cloroperoxidase"/>
    <property type="match status" value="1"/>
</dbReference>
<dbReference type="InterPro" id="IPR000028">
    <property type="entry name" value="Chloroperoxidase"/>
</dbReference>
<protein>
    <submittedName>
        <fullName evidence="11">Cloroperoxidase</fullName>
    </submittedName>
</protein>
<keyword evidence="9" id="KW-0812">Transmembrane</keyword>
<dbReference type="Pfam" id="PF01328">
    <property type="entry name" value="Peroxidase_2"/>
    <property type="match status" value="1"/>
</dbReference>
<keyword evidence="5" id="KW-0560">Oxidoreductase</keyword>
<reference evidence="11 12" key="1">
    <citation type="journal article" date="2016" name="Mol. Biol. Evol.">
        <title>Comparative Genomics of Early-Diverging Mushroom-Forming Fungi Provides Insights into the Origins of Lignocellulose Decay Capabilities.</title>
        <authorList>
            <person name="Nagy L.G."/>
            <person name="Riley R."/>
            <person name="Tritt A."/>
            <person name="Adam C."/>
            <person name="Daum C."/>
            <person name="Floudas D."/>
            <person name="Sun H."/>
            <person name="Yadav J.S."/>
            <person name="Pangilinan J."/>
            <person name="Larsson K.H."/>
            <person name="Matsuura K."/>
            <person name="Barry K."/>
            <person name="Labutti K."/>
            <person name="Kuo R."/>
            <person name="Ohm R.A."/>
            <person name="Bhattacharya S.S."/>
            <person name="Shirouzu T."/>
            <person name="Yoshinaga Y."/>
            <person name="Martin F.M."/>
            <person name="Grigoriev I.V."/>
            <person name="Hibbett D.S."/>
        </authorList>
    </citation>
    <scope>NUCLEOTIDE SEQUENCE [LARGE SCALE GENOMIC DNA]</scope>
    <source>
        <strain evidence="11 12">L-15889</strain>
    </source>
</reference>
<dbReference type="GO" id="GO:0046872">
    <property type="term" value="F:metal ion binding"/>
    <property type="evidence" value="ECO:0007669"/>
    <property type="project" value="UniProtKB-KW"/>
</dbReference>
<evidence type="ECO:0000259" key="10">
    <source>
        <dbReference type="PROSITE" id="PS51405"/>
    </source>
</evidence>
<name>A0A165STI4_9APHY</name>
<dbReference type="OrthoDB" id="407298at2759"/>
<dbReference type="PROSITE" id="PS51405">
    <property type="entry name" value="HEME_HALOPEROXIDASE"/>
    <property type="match status" value="1"/>
</dbReference>
<keyword evidence="2 11" id="KW-0575">Peroxidase</keyword>
<dbReference type="InterPro" id="IPR036851">
    <property type="entry name" value="Chloroperoxidase-like_sf"/>
</dbReference>
<evidence type="ECO:0000256" key="4">
    <source>
        <dbReference type="ARBA" id="ARBA00022723"/>
    </source>
</evidence>
<evidence type="ECO:0000256" key="2">
    <source>
        <dbReference type="ARBA" id="ARBA00022559"/>
    </source>
</evidence>
<dbReference type="AlphaFoldDB" id="A0A165STI4"/>
<evidence type="ECO:0000256" key="3">
    <source>
        <dbReference type="ARBA" id="ARBA00022617"/>
    </source>
</evidence>
<evidence type="ECO:0000256" key="1">
    <source>
        <dbReference type="ARBA" id="ARBA00001970"/>
    </source>
</evidence>
<keyword evidence="3" id="KW-0349">Heme</keyword>
<dbReference type="PANTHER" id="PTHR33577">
    <property type="entry name" value="STERIGMATOCYSTIN BIOSYNTHESIS PEROXIDASE STCC-RELATED"/>
    <property type="match status" value="1"/>
</dbReference>
<keyword evidence="6" id="KW-0408">Iron</keyword>
<organism evidence="11 12">
    <name type="scientific">Daedalea quercina L-15889</name>
    <dbReference type="NCBI Taxonomy" id="1314783"/>
    <lineage>
        <taxon>Eukaryota</taxon>
        <taxon>Fungi</taxon>
        <taxon>Dikarya</taxon>
        <taxon>Basidiomycota</taxon>
        <taxon>Agaricomycotina</taxon>
        <taxon>Agaricomycetes</taxon>
        <taxon>Polyporales</taxon>
        <taxon>Fomitopsis</taxon>
    </lineage>
</organism>
<proteinExistence type="inferred from homology"/>
<dbReference type="GO" id="GO:0004601">
    <property type="term" value="F:peroxidase activity"/>
    <property type="evidence" value="ECO:0007669"/>
    <property type="project" value="UniProtKB-KW"/>
</dbReference>
<keyword evidence="9" id="KW-0472">Membrane</keyword>
<dbReference type="EMBL" id="KV429040">
    <property type="protein sequence ID" value="KZT72469.1"/>
    <property type="molecule type" value="Genomic_DNA"/>
</dbReference>
<feature type="domain" description="Heme haloperoxidase family profile" evidence="10">
    <location>
        <begin position="5"/>
        <end position="220"/>
    </location>
</feature>
<evidence type="ECO:0000313" key="11">
    <source>
        <dbReference type="EMBL" id="KZT72469.1"/>
    </source>
</evidence>
<evidence type="ECO:0000256" key="5">
    <source>
        <dbReference type="ARBA" id="ARBA00023002"/>
    </source>
</evidence>
<keyword evidence="9" id="KW-1133">Transmembrane helix</keyword>
<evidence type="ECO:0000256" key="6">
    <source>
        <dbReference type="ARBA" id="ARBA00023004"/>
    </source>
</evidence>
<evidence type="ECO:0000256" key="8">
    <source>
        <dbReference type="SAM" id="MobiDB-lite"/>
    </source>
</evidence>
<dbReference type="Gene3D" id="1.10.489.10">
    <property type="entry name" value="Chloroperoxidase-like"/>
    <property type="match status" value="1"/>
</dbReference>
<keyword evidence="12" id="KW-1185">Reference proteome</keyword>
<dbReference type="Proteomes" id="UP000076727">
    <property type="component" value="Unassembled WGS sequence"/>
</dbReference>
<dbReference type="PANTHER" id="PTHR33577:SF9">
    <property type="entry name" value="PEROXIDASE STCC"/>
    <property type="match status" value="1"/>
</dbReference>
<accession>A0A165STI4</accession>
<evidence type="ECO:0000256" key="9">
    <source>
        <dbReference type="SAM" id="Phobius"/>
    </source>
</evidence>
<comment type="cofactor">
    <cofactor evidence="1">
        <name>heme b</name>
        <dbReference type="ChEBI" id="CHEBI:60344"/>
    </cofactor>
</comment>
<dbReference type="STRING" id="1314783.A0A165STI4"/>
<gene>
    <name evidence="11" type="ORF">DAEQUDRAFT_743548</name>
</gene>
<evidence type="ECO:0000256" key="7">
    <source>
        <dbReference type="ARBA" id="ARBA00025795"/>
    </source>
</evidence>
<comment type="similarity">
    <text evidence="7">Belongs to the chloroperoxidase family.</text>
</comment>
<sequence>MPLPSDHTYSPPTHGARRSPCPALNALANHGYLPRDGRSITVVQLVRTLVGVYNLSIPLAVTLSVFGVILCGNWWSLDLHQLAKHGRIEHDGSLVHDDTDPDKTFAPTAVDPELVRKLFAITPAPALTLRDFAKARARRDRSMLAPLDRVHAEIARGEAALTIQAFSSMCNHVGGHADDSEPGSEGAICKAYLEQWLLEERLPDGWERPKAPIGLVGTARRSRKIAKMIQESRTT</sequence>
<keyword evidence="4" id="KW-0479">Metal-binding</keyword>